<dbReference type="InterPro" id="IPR027417">
    <property type="entry name" value="P-loop_NTPase"/>
</dbReference>
<dbReference type="InParanoid" id="A0A1Z5R5C0"/>
<dbReference type="InterPro" id="IPR019821">
    <property type="entry name" value="Kinesin_motor_CS"/>
</dbReference>
<dbReference type="SMART" id="SM00129">
    <property type="entry name" value="KISc"/>
    <property type="match status" value="1"/>
</dbReference>
<organism evidence="14 15">
    <name type="scientific">Sorghum bicolor</name>
    <name type="common">Sorghum</name>
    <name type="synonym">Sorghum vulgare</name>
    <dbReference type="NCBI Taxonomy" id="4558"/>
    <lineage>
        <taxon>Eukaryota</taxon>
        <taxon>Viridiplantae</taxon>
        <taxon>Streptophyta</taxon>
        <taxon>Embryophyta</taxon>
        <taxon>Tracheophyta</taxon>
        <taxon>Spermatophyta</taxon>
        <taxon>Magnoliopsida</taxon>
        <taxon>Liliopsida</taxon>
        <taxon>Poales</taxon>
        <taxon>Poaceae</taxon>
        <taxon>PACMAD clade</taxon>
        <taxon>Panicoideae</taxon>
        <taxon>Andropogonodae</taxon>
        <taxon>Andropogoneae</taxon>
        <taxon>Sorghinae</taxon>
        <taxon>Sorghum</taxon>
    </lineage>
</organism>
<sequence>MQPKVGPRPREFRWNPRLWCGAQVACPAARAGQGRAFFSDSKIKRRAEPFSRFDSPFPPPLLSVSSCVPSMEASTPTPRRGGGPADYAAMTPSPSFSYTPRSGASSSAHKPPTTGRHRDRGPLLFNGNGNSSISAAQQAAQQQQTSTTSSSSSSSKGSGSGGVNVQVLLRCRPLSDEERRVGTPVVVTCNDQKREVSVAQNIANKQIDRTFPFDKVFGPKSQQQDIFNHAVVPLVSEVLDGYNCTIFAYGQTGTGKTYTMEGGGRKALNGDLPSDAGVIPRAVKRIFDVLEAQSAEYSMKVSFLELYNEELTDLLAPEESKFSDDKSKKPMALMEDGKGGVFVRGLEEELVSSAAEIYRILERGSAKRKTAETLLNKQSSRSHSIFSITIHIKECTPEGEEMIKCGKLNLVDLAGSENISRSGARDGRAREAGEINKSLLTLGRVINTLVEHSGHIPYRDSKLTRLLRDSLGGKTKTCIIATIAPSVHCLEETLSTLDYAHRAKHIKNKPEVNQKMMKSALIKDLYFEMDRLKQELYAAREKNGVYIPREQYLADEAEKKAMSEKLDRLELILESKDKQLEELQGLYDSQKVLSADLSDQLQTLQLLIFLQKRMKETECTLADLEAKYMKANNTIKEKQYLIENLLKSEKVIVGEAQRLRSELENTAGDLHGLFSKLERKEKIEDTNRSTIQHFHSQLTQDISVLHRTVSTSVSQQESQLKSLEEEMQSFVTSKGKVAGGLQEHVRKLKESFNSRIAELHDFANELKHKSVLSFENLNSQVITHTSGLEDCMKGLLVDADQILIALQNGLSQQEVNLATFIEQQHEGLSRNLERTKSVSTTTMNFFKTIDSHALELIKILEESQMEHQKQLFQLQKKFESFVADEEKYLMEKVAGLFAESNARKKIMVQDDICSLNRTASERSNNLQTETTKLHDFTSSMKEQWEAYMKRTEEAFQQNVSSIEQKRCFLAGNLQQCKGRVESCSEQWITAQNLVLALGRNNAEAISSVISAGNDVSNQLDARFSSAVTAGFEDSDISSKSLLSSIDDSLRLDHGICENVKSIVMTSRTELHDLEHGHYEKTKVITGNADRSLGHDYKVDEATCSTPRRREINIPDSQSIRELVTPLDDLVKAFWDSRTPAKLAVNGNGKQQLAGSTTPETQRSPLATIN</sequence>
<dbReference type="PROSITE" id="PS50067">
    <property type="entry name" value="KINESIN_MOTOR_2"/>
    <property type="match status" value="1"/>
</dbReference>
<dbReference type="FunFam" id="3.40.850.10:FF:000019">
    <property type="entry name" value="Kinesin-like protein KIN-5D"/>
    <property type="match status" value="1"/>
</dbReference>
<dbReference type="GO" id="GO:0008574">
    <property type="term" value="F:plus-end-directed microtubule motor activity"/>
    <property type="evidence" value="ECO:0000318"/>
    <property type="project" value="GO_Central"/>
</dbReference>
<reference evidence="14 15" key="1">
    <citation type="journal article" date="2009" name="Nature">
        <title>The Sorghum bicolor genome and the diversification of grasses.</title>
        <authorList>
            <person name="Paterson A.H."/>
            <person name="Bowers J.E."/>
            <person name="Bruggmann R."/>
            <person name="Dubchak I."/>
            <person name="Grimwood J."/>
            <person name="Gundlach H."/>
            <person name="Haberer G."/>
            <person name="Hellsten U."/>
            <person name="Mitros T."/>
            <person name="Poliakov A."/>
            <person name="Schmutz J."/>
            <person name="Spannagl M."/>
            <person name="Tang H."/>
            <person name="Wang X."/>
            <person name="Wicker T."/>
            <person name="Bharti A.K."/>
            <person name="Chapman J."/>
            <person name="Feltus F.A."/>
            <person name="Gowik U."/>
            <person name="Grigoriev I.V."/>
            <person name="Lyons E."/>
            <person name="Maher C.A."/>
            <person name="Martis M."/>
            <person name="Narechania A."/>
            <person name="Otillar R.P."/>
            <person name="Penning B.W."/>
            <person name="Salamov A.A."/>
            <person name="Wang Y."/>
            <person name="Zhang L."/>
            <person name="Carpita N.C."/>
            <person name="Freeling M."/>
            <person name="Gingle A.R."/>
            <person name="Hash C.T."/>
            <person name="Keller B."/>
            <person name="Klein P."/>
            <person name="Kresovich S."/>
            <person name="McCann M.C."/>
            <person name="Ming R."/>
            <person name="Peterson D.G."/>
            <person name="Mehboob-ur-Rahman"/>
            <person name="Ware D."/>
            <person name="Westhoff P."/>
            <person name="Mayer K.F."/>
            <person name="Messing J."/>
            <person name="Rokhsar D.S."/>
        </authorList>
    </citation>
    <scope>NUCLEOTIDE SEQUENCE [LARGE SCALE GENOMIC DNA]</scope>
    <source>
        <strain evidence="15">cv. BTx623</strain>
    </source>
</reference>
<keyword evidence="7" id="KW-0206">Cytoskeleton</keyword>
<dbReference type="EMBL" id="CM000767">
    <property type="protein sequence ID" value="OQU78566.1"/>
    <property type="molecule type" value="Genomic_DNA"/>
</dbReference>
<feature type="compositionally biased region" description="Polar residues" evidence="12">
    <location>
        <begin position="92"/>
        <end position="108"/>
    </location>
</feature>
<dbReference type="SUPFAM" id="SSF52540">
    <property type="entry name" value="P-loop containing nucleoside triphosphate hydrolases"/>
    <property type="match status" value="1"/>
</dbReference>
<dbReference type="Gene3D" id="3.40.850.10">
    <property type="entry name" value="Kinesin motor domain"/>
    <property type="match status" value="1"/>
</dbReference>
<dbReference type="GO" id="GO:0008017">
    <property type="term" value="F:microtubule binding"/>
    <property type="evidence" value="ECO:0007669"/>
    <property type="project" value="InterPro"/>
</dbReference>
<dbReference type="GO" id="GO:0005876">
    <property type="term" value="C:spindle microtubule"/>
    <property type="evidence" value="ECO:0000318"/>
    <property type="project" value="GO_Central"/>
</dbReference>
<keyword evidence="11" id="KW-0175">Coiled coil</keyword>
<proteinExistence type="inferred from homology"/>
<evidence type="ECO:0000256" key="8">
    <source>
        <dbReference type="ARBA" id="ARBA00034704"/>
    </source>
</evidence>
<dbReference type="PROSITE" id="PS00411">
    <property type="entry name" value="KINESIN_MOTOR_1"/>
    <property type="match status" value="1"/>
</dbReference>
<evidence type="ECO:0000256" key="1">
    <source>
        <dbReference type="ARBA" id="ARBA00004186"/>
    </source>
</evidence>
<feature type="coiled-coil region" evidence="11">
    <location>
        <begin position="522"/>
        <end position="641"/>
    </location>
</feature>
<comment type="subcellular location">
    <subcellularLocation>
        <location evidence="1">Cytoplasm</location>
        <location evidence="1">Cytoskeleton</location>
        <location evidence="1">Spindle</location>
    </subcellularLocation>
</comment>
<evidence type="ECO:0000256" key="9">
    <source>
        <dbReference type="ARBA" id="ARBA00046159"/>
    </source>
</evidence>
<keyword evidence="2" id="KW-0963">Cytoplasm</keyword>
<feature type="coiled-coil region" evidence="11">
    <location>
        <begin position="706"/>
        <end position="733"/>
    </location>
</feature>
<accession>A0A1Z5R5C0</accession>
<dbReference type="eggNOG" id="KOG0243">
    <property type="taxonomic scope" value="Eukaryota"/>
</dbReference>
<feature type="domain" description="Kinesin motor" evidence="13">
    <location>
        <begin position="164"/>
        <end position="506"/>
    </location>
</feature>
<dbReference type="GO" id="GO:0072686">
    <property type="term" value="C:mitotic spindle"/>
    <property type="evidence" value="ECO:0000318"/>
    <property type="project" value="GO_Central"/>
</dbReference>
<dbReference type="PANTHER" id="PTHR47970">
    <property type="entry name" value="KINESIN-LIKE PROTEIN KIF11"/>
    <property type="match status" value="1"/>
</dbReference>
<keyword evidence="15" id="KW-1185">Reference proteome</keyword>
<dbReference type="InterPro" id="IPR047241">
    <property type="entry name" value="KIF11-like_kin_motor_dom"/>
</dbReference>
<dbReference type="Gramene" id="OQU78566">
    <property type="protein sequence ID" value="OQU78566"/>
    <property type="gene ID" value="SORBI_3008G000800"/>
</dbReference>
<evidence type="ECO:0000256" key="11">
    <source>
        <dbReference type="SAM" id="Coils"/>
    </source>
</evidence>
<dbReference type="PANTHER" id="PTHR47970:SF2">
    <property type="entry name" value="KINESIN-LIKE PROTEIN KIN-5D"/>
    <property type="match status" value="1"/>
</dbReference>
<dbReference type="GO" id="GO:0090307">
    <property type="term" value="P:mitotic spindle assembly"/>
    <property type="evidence" value="ECO:0000318"/>
    <property type="project" value="GO_Central"/>
</dbReference>
<dbReference type="AlphaFoldDB" id="A0A1Z5R5C0"/>
<dbReference type="GO" id="GO:0051231">
    <property type="term" value="P:spindle elongation"/>
    <property type="evidence" value="ECO:0000318"/>
    <property type="project" value="GO_Central"/>
</dbReference>
<protein>
    <recommendedName>
        <fullName evidence="13">Kinesin motor domain-containing protein</fullName>
    </recommendedName>
</protein>
<dbReference type="GO" id="GO:0005524">
    <property type="term" value="F:ATP binding"/>
    <property type="evidence" value="ECO:0007669"/>
    <property type="project" value="UniProtKB-UniRule"/>
</dbReference>
<evidence type="ECO:0000313" key="14">
    <source>
        <dbReference type="EMBL" id="OQU78566.1"/>
    </source>
</evidence>
<comment type="similarity">
    <text evidence="8">Belongs to the TRAFAC class myosin-kinesin ATPase superfamily. Kinesin family. KIN-5/BimC subfamily.</text>
</comment>
<dbReference type="InterPro" id="IPR047149">
    <property type="entry name" value="KIF11-like"/>
</dbReference>
<keyword evidence="4 10" id="KW-0547">Nucleotide-binding</keyword>
<dbReference type="Pfam" id="PF00225">
    <property type="entry name" value="Kinesin"/>
    <property type="match status" value="1"/>
</dbReference>
<feature type="binding site" evidence="10">
    <location>
        <begin position="250"/>
        <end position="257"/>
    </location>
    <ligand>
        <name>ATP</name>
        <dbReference type="ChEBI" id="CHEBI:30616"/>
    </ligand>
</feature>
<dbReference type="CDD" id="cd01364">
    <property type="entry name" value="KISc_BimC_Eg5"/>
    <property type="match status" value="1"/>
</dbReference>
<dbReference type="InterPro" id="IPR036961">
    <property type="entry name" value="Kinesin_motor_dom_sf"/>
</dbReference>
<evidence type="ECO:0000256" key="5">
    <source>
        <dbReference type="ARBA" id="ARBA00022840"/>
    </source>
</evidence>
<gene>
    <name evidence="14" type="ORF">SORBI_3008G000800</name>
</gene>
<evidence type="ECO:0000259" key="13">
    <source>
        <dbReference type="PROSITE" id="PS50067"/>
    </source>
</evidence>
<comment type="function">
    <text evidence="9">Responsible for microtubule translocation. May be important for the organization of phragmoplast-specific arrays of microtubules. Plays an essential role in stabilizing the mitotic spindle. Required during mitotic cytokinesis.</text>
</comment>
<evidence type="ECO:0000256" key="10">
    <source>
        <dbReference type="PROSITE-ProRule" id="PRU00283"/>
    </source>
</evidence>
<keyword evidence="6 10" id="KW-0505">Motor protein</keyword>
<keyword evidence="3" id="KW-0493">Microtubule</keyword>
<evidence type="ECO:0000256" key="3">
    <source>
        <dbReference type="ARBA" id="ARBA00022701"/>
    </source>
</evidence>
<keyword evidence="5 10" id="KW-0067">ATP-binding</keyword>
<evidence type="ECO:0000313" key="15">
    <source>
        <dbReference type="Proteomes" id="UP000000768"/>
    </source>
</evidence>
<feature type="compositionally biased region" description="Low complexity" evidence="12">
    <location>
        <begin position="131"/>
        <end position="157"/>
    </location>
</feature>
<dbReference type="STRING" id="4558.A0A1Z5R5C0"/>
<feature type="region of interest" description="Disordered" evidence="12">
    <location>
        <begin position="68"/>
        <end position="162"/>
    </location>
</feature>
<evidence type="ECO:0000256" key="7">
    <source>
        <dbReference type="ARBA" id="ARBA00023212"/>
    </source>
</evidence>
<feature type="compositionally biased region" description="Polar residues" evidence="12">
    <location>
        <begin position="1147"/>
        <end position="1169"/>
    </location>
</feature>
<dbReference type="InterPro" id="IPR001752">
    <property type="entry name" value="Kinesin_motor_dom"/>
</dbReference>
<dbReference type="Proteomes" id="UP000000768">
    <property type="component" value="Chromosome 8"/>
</dbReference>
<evidence type="ECO:0000256" key="6">
    <source>
        <dbReference type="ARBA" id="ARBA00023175"/>
    </source>
</evidence>
<feature type="region of interest" description="Disordered" evidence="12">
    <location>
        <begin position="1145"/>
        <end position="1169"/>
    </location>
</feature>
<evidence type="ECO:0000256" key="12">
    <source>
        <dbReference type="SAM" id="MobiDB-lite"/>
    </source>
</evidence>
<dbReference type="ExpressionAtlas" id="A0A1Z5R5C0">
    <property type="expression patterns" value="baseline and differential"/>
</dbReference>
<evidence type="ECO:0000256" key="4">
    <source>
        <dbReference type="ARBA" id="ARBA00022741"/>
    </source>
</evidence>
<dbReference type="GO" id="GO:0007018">
    <property type="term" value="P:microtubule-based movement"/>
    <property type="evidence" value="ECO:0007669"/>
    <property type="project" value="InterPro"/>
</dbReference>
<evidence type="ECO:0000256" key="2">
    <source>
        <dbReference type="ARBA" id="ARBA00022490"/>
    </source>
</evidence>
<dbReference type="PRINTS" id="PR00380">
    <property type="entry name" value="KINESINHEAVY"/>
</dbReference>
<reference evidence="15" key="2">
    <citation type="journal article" date="2018" name="Plant J.">
        <title>The Sorghum bicolor reference genome: improved assembly, gene annotations, a transcriptome atlas, and signatures of genome organization.</title>
        <authorList>
            <person name="McCormick R.F."/>
            <person name="Truong S.K."/>
            <person name="Sreedasyam A."/>
            <person name="Jenkins J."/>
            <person name="Shu S."/>
            <person name="Sims D."/>
            <person name="Kennedy M."/>
            <person name="Amirebrahimi M."/>
            <person name="Weers B.D."/>
            <person name="McKinley B."/>
            <person name="Mattison A."/>
            <person name="Morishige D.T."/>
            <person name="Grimwood J."/>
            <person name="Schmutz J."/>
            <person name="Mullet J.E."/>
        </authorList>
    </citation>
    <scope>NUCLEOTIDE SEQUENCE [LARGE SCALE GENOMIC DNA]</scope>
    <source>
        <strain evidence="15">cv. BTx623</strain>
    </source>
</reference>
<name>A0A1Z5R5C0_SORBI</name>